<sequence length="468" mass="52357">MLSRAVTLGFRALRPAILKSRHGWIRASSLPVPRACIGARYISATTVPRFVSHEDPKDVDSPDDAAPGETDPAATPDNEIEVSEEAKEEAEVKVIPPAIHELLLAIGPDYRYRVLDTTNLLRTLKDVQSLYGFCNRSTIPEEMKAVIVALHPLCYPSVDAGPRESVSVREIEDVWPHRCGQSKEMLALDDTERAAVSFNKMLFFGSASAGHCADTRLGLALSRNSWLIWVAWGAEAAVEAEAIKYHSDMEKIIHRSEIKALGDRIADALRTSDEQYTCELLGGYRRGEEYSPVINIMISRPSYVVDDPYLRTKGIHPFGLMGEIKRVLEDGYMLHPKKIFTGGEKHIIALTRLDSDSPHRQLNIHLCPTQSLPNMRLWYTGDQRLVRFLMSEARRGGNMLSEYAISDMSAGHDLTRIGTDIMVKDEQEIFQLLGVPWLEPTERSNVKYGDALAMFNQDRLDEAVAPMA</sequence>
<dbReference type="InterPro" id="IPR002054">
    <property type="entry name" value="DNA-dir_DNA_pol_X"/>
</dbReference>
<dbReference type="SUPFAM" id="SSF81301">
    <property type="entry name" value="Nucleotidyltransferase"/>
    <property type="match status" value="1"/>
</dbReference>
<comment type="caution">
    <text evidence="6">The sequence shown here is derived from an EMBL/GenBank/DDBJ whole genome shotgun (WGS) entry which is preliminary data.</text>
</comment>
<dbReference type="InterPro" id="IPR022312">
    <property type="entry name" value="DNA_pol_X"/>
</dbReference>
<keyword evidence="3" id="KW-0239">DNA-directed DNA polymerase</keyword>
<name>A0AA38H7K9_9TREE</name>
<dbReference type="Gene3D" id="3.30.460.10">
    <property type="entry name" value="Beta Polymerase, domain 2"/>
    <property type="match status" value="1"/>
</dbReference>
<feature type="compositionally biased region" description="Acidic residues" evidence="4">
    <location>
        <begin position="78"/>
        <end position="88"/>
    </location>
</feature>
<dbReference type="PANTHER" id="PTHR11276:SF42">
    <property type="entry name" value="DNA POLYMERASE BETA"/>
    <property type="match status" value="1"/>
</dbReference>
<keyword evidence="3" id="KW-0234">DNA repair</keyword>
<dbReference type="InterPro" id="IPR043519">
    <property type="entry name" value="NT_sf"/>
</dbReference>
<protein>
    <recommendedName>
        <fullName evidence="3">DNA polymerase</fullName>
        <ecNumber evidence="3">2.7.7.7</ecNumber>
    </recommendedName>
</protein>
<reference evidence="6" key="1">
    <citation type="journal article" date="2022" name="G3 (Bethesda)">
        <title>High quality genome of the basidiomycete yeast Dioszegia hungarica PDD-24b-2 isolated from cloud water.</title>
        <authorList>
            <person name="Jarrige D."/>
            <person name="Haridas S."/>
            <person name="Bleykasten-Grosshans C."/>
            <person name="Joly M."/>
            <person name="Nadalig T."/>
            <person name="Sancelme M."/>
            <person name="Vuilleumier S."/>
            <person name="Grigoriev I.V."/>
            <person name="Amato P."/>
            <person name="Bringel F."/>
        </authorList>
    </citation>
    <scope>NUCLEOTIDE SEQUENCE</scope>
    <source>
        <strain evidence="6">PDD-24b-2</strain>
    </source>
</reference>
<dbReference type="AlphaFoldDB" id="A0AA38H7K9"/>
<evidence type="ECO:0000256" key="4">
    <source>
        <dbReference type="SAM" id="MobiDB-lite"/>
    </source>
</evidence>
<accession>A0AA38H7K9</accession>
<keyword evidence="7" id="KW-1185">Reference proteome</keyword>
<comment type="subcellular location">
    <subcellularLocation>
        <location evidence="3">Nucleus</location>
    </subcellularLocation>
</comment>
<feature type="region of interest" description="Disordered" evidence="4">
    <location>
        <begin position="52"/>
        <end position="89"/>
    </location>
</feature>
<keyword evidence="3" id="KW-0539">Nucleus</keyword>
<keyword evidence="1 3" id="KW-0808">Transferase</keyword>
<dbReference type="PRINTS" id="PR00870">
    <property type="entry name" value="DNAPOLXBETA"/>
</dbReference>
<dbReference type="PANTHER" id="PTHR11276">
    <property type="entry name" value="DNA POLYMERASE TYPE-X FAMILY MEMBER"/>
    <property type="match status" value="1"/>
</dbReference>
<comment type="function">
    <text evidence="3">DNA polymerase that functions in several pathways of DNA repair. Involved in base excision repair (BER) responsible for repair of lesions that give rise to abasic (AP) sites in DNA. Also contributes to DNA double-strand break repair by non-homologous end joining and homologous recombination. Has both template-dependent and template-independent (terminal transferase) DNA polymerase activities. Has also a 5'-deoxyribose-5-phosphate lyase (dRP lyase) activity.</text>
</comment>
<dbReference type="InterPro" id="IPR002008">
    <property type="entry name" value="DNA_pol_X_beta-like"/>
</dbReference>
<dbReference type="EMBL" id="JAKWFO010000008">
    <property type="protein sequence ID" value="KAI9634286.1"/>
    <property type="molecule type" value="Genomic_DNA"/>
</dbReference>
<dbReference type="GO" id="GO:0046872">
    <property type="term" value="F:metal ion binding"/>
    <property type="evidence" value="ECO:0007669"/>
    <property type="project" value="UniProtKB-UniRule"/>
</dbReference>
<evidence type="ECO:0000256" key="1">
    <source>
        <dbReference type="ARBA" id="ARBA00022679"/>
    </source>
</evidence>
<dbReference type="Pfam" id="PF14791">
    <property type="entry name" value="DNA_pol_B_thumb"/>
    <property type="match status" value="1"/>
</dbReference>
<dbReference type="GeneID" id="77726875"/>
<evidence type="ECO:0000256" key="3">
    <source>
        <dbReference type="RuleBase" id="RU366014"/>
    </source>
</evidence>
<organism evidence="6 7">
    <name type="scientific">Dioszegia hungarica</name>
    <dbReference type="NCBI Taxonomy" id="4972"/>
    <lineage>
        <taxon>Eukaryota</taxon>
        <taxon>Fungi</taxon>
        <taxon>Dikarya</taxon>
        <taxon>Basidiomycota</taxon>
        <taxon>Agaricomycotina</taxon>
        <taxon>Tremellomycetes</taxon>
        <taxon>Tremellales</taxon>
        <taxon>Bulleribasidiaceae</taxon>
        <taxon>Dioszegia</taxon>
    </lineage>
</organism>
<dbReference type="Pfam" id="PF14792">
    <property type="entry name" value="DNA_pol_B_palm"/>
    <property type="match status" value="1"/>
</dbReference>
<dbReference type="InterPro" id="IPR029398">
    <property type="entry name" value="PolB_thumb"/>
</dbReference>
<proteinExistence type="inferred from homology"/>
<dbReference type="GO" id="GO:0006303">
    <property type="term" value="P:double-strand break repair via nonhomologous end joining"/>
    <property type="evidence" value="ECO:0007669"/>
    <property type="project" value="TreeGrafter"/>
</dbReference>
<feature type="domain" description="DNA-directed DNA polymerase X" evidence="5">
    <location>
        <begin position="111"/>
        <end position="444"/>
    </location>
</feature>
<dbReference type="Gene3D" id="3.30.210.10">
    <property type="entry name" value="DNA polymerase, thumb domain"/>
    <property type="match status" value="1"/>
</dbReference>
<evidence type="ECO:0000313" key="6">
    <source>
        <dbReference type="EMBL" id="KAI9634286.1"/>
    </source>
</evidence>
<evidence type="ECO:0000256" key="2">
    <source>
        <dbReference type="ARBA" id="ARBA00022695"/>
    </source>
</evidence>
<dbReference type="GO" id="GO:0003887">
    <property type="term" value="F:DNA-directed DNA polymerase activity"/>
    <property type="evidence" value="ECO:0007669"/>
    <property type="project" value="UniProtKB-UniRule"/>
</dbReference>
<evidence type="ECO:0000259" key="5">
    <source>
        <dbReference type="SMART" id="SM00483"/>
    </source>
</evidence>
<gene>
    <name evidence="6" type="ORF">MKK02DRAFT_28925</name>
</gene>
<dbReference type="InterPro" id="IPR037160">
    <property type="entry name" value="DNA_Pol_thumb_sf"/>
</dbReference>
<comment type="catalytic activity">
    <reaction evidence="3">
        <text>DNA(n) + a 2'-deoxyribonucleoside 5'-triphosphate = DNA(n+1) + diphosphate</text>
        <dbReference type="Rhea" id="RHEA:22508"/>
        <dbReference type="Rhea" id="RHEA-COMP:17339"/>
        <dbReference type="Rhea" id="RHEA-COMP:17340"/>
        <dbReference type="ChEBI" id="CHEBI:33019"/>
        <dbReference type="ChEBI" id="CHEBI:61560"/>
        <dbReference type="ChEBI" id="CHEBI:173112"/>
        <dbReference type="EC" id="2.7.7.7"/>
    </reaction>
</comment>
<keyword evidence="2 3" id="KW-0548">Nucleotidyltransferase</keyword>
<dbReference type="EC" id="2.7.7.7" evidence="3"/>
<dbReference type="SMART" id="SM00483">
    <property type="entry name" value="POLXc"/>
    <property type="match status" value="1"/>
</dbReference>
<dbReference type="GO" id="GO:0006284">
    <property type="term" value="P:base-excision repair"/>
    <property type="evidence" value="ECO:0007669"/>
    <property type="project" value="TreeGrafter"/>
</dbReference>
<evidence type="ECO:0000313" key="7">
    <source>
        <dbReference type="Proteomes" id="UP001164286"/>
    </source>
</evidence>
<dbReference type="PRINTS" id="PR00869">
    <property type="entry name" value="DNAPOLX"/>
</dbReference>
<keyword evidence="3" id="KW-0227">DNA damage</keyword>
<dbReference type="InterPro" id="IPR028207">
    <property type="entry name" value="DNA_pol_B_palm_palm"/>
</dbReference>
<dbReference type="RefSeq" id="XP_052944063.1">
    <property type="nucleotide sequence ID" value="XM_053087670.1"/>
</dbReference>
<dbReference type="GO" id="GO:0005634">
    <property type="term" value="C:nucleus"/>
    <property type="evidence" value="ECO:0007669"/>
    <property type="project" value="UniProtKB-SubCell"/>
</dbReference>
<comment type="similarity">
    <text evidence="3">Belongs to the DNA polymerase type-X family.</text>
</comment>
<dbReference type="GO" id="GO:0003677">
    <property type="term" value="F:DNA binding"/>
    <property type="evidence" value="ECO:0007669"/>
    <property type="project" value="UniProtKB-UniRule"/>
</dbReference>
<dbReference type="Proteomes" id="UP001164286">
    <property type="component" value="Unassembled WGS sequence"/>
</dbReference>